<accession>D0NCW3</accession>
<reference evidence="2" key="1">
    <citation type="journal article" date="2009" name="Nature">
        <title>Genome sequence and analysis of the Irish potato famine pathogen Phytophthora infestans.</title>
        <authorList>
            <consortium name="The Broad Institute Genome Sequencing Platform"/>
            <person name="Haas B.J."/>
            <person name="Kamoun S."/>
            <person name="Zody M.C."/>
            <person name="Jiang R.H."/>
            <person name="Handsaker R.E."/>
            <person name="Cano L.M."/>
            <person name="Grabherr M."/>
            <person name="Kodira C.D."/>
            <person name="Raffaele S."/>
            <person name="Torto-Alalibo T."/>
            <person name="Bozkurt T.O."/>
            <person name="Ah-Fong A.M."/>
            <person name="Alvarado L."/>
            <person name="Anderson V.L."/>
            <person name="Armstrong M.R."/>
            <person name="Avrova A."/>
            <person name="Baxter L."/>
            <person name="Beynon J."/>
            <person name="Boevink P.C."/>
            <person name="Bollmann S.R."/>
            <person name="Bos J.I."/>
            <person name="Bulone V."/>
            <person name="Cai G."/>
            <person name="Cakir C."/>
            <person name="Carrington J.C."/>
            <person name="Chawner M."/>
            <person name="Conti L."/>
            <person name="Costanzo S."/>
            <person name="Ewan R."/>
            <person name="Fahlgren N."/>
            <person name="Fischbach M.A."/>
            <person name="Fugelstad J."/>
            <person name="Gilroy E.M."/>
            <person name="Gnerre S."/>
            <person name="Green P.J."/>
            <person name="Grenville-Briggs L.J."/>
            <person name="Griffith J."/>
            <person name="Grunwald N.J."/>
            <person name="Horn K."/>
            <person name="Horner N.R."/>
            <person name="Hu C.H."/>
            <person name="Huitema E."/>
            <person name="Jeong D.H."/>
            <person name="Jones A.M."/>
            <person name="Jones J.D."/>
            <person name="Jones R.W."/>
            <person name="Karlsson E.K."/>
            <person name="Kunjeti S.G."/>
            <person name="Lamour K."/>
            <person name="Liu Z."/>
            <person name="Ma L."/>
            <person name="Maclean D."/>
            <person name="Chibucos M.C."/>
            <person name="McDonald H."/>
            <person name="McWalters J."/>
            <person name="Meijer H.J."/>
            <person name="Morgan W."/>
            <person name="Morris P.F."/>
            <person name="Munro C.A."/>
            <person name="O'Neill K."/>
            <person name="Ospina-Giraldo M."/>
            <person name="Pinzon A."/>
            <person name="Pritchard L."/>
            <person name="Ramsahoye B."/>
            <person name="Ren Q."/>
            <person name="Restrepo S."/>
            <person name="Roy S."/>
            <person name="Sadanandom A."/>
            <person name="Savidor A."/>
            <person name="Schornack S."/>
            <person name="Schwartz D.C."/>
            <person name="Schumann U.D."/>
            <person name="Schwessinger B."/>
            <person name="Seyer L."/>
            <person name="Sharpe T."/>
            <person name="Silvar C."/>
            <person name="Song J."/>
            <person name="Studholme D.J."/>
            <person name="Sykes S."/>
            <person name="Thines M."/>
            <person name="van de Vondervoort P.J."/>
            <person name="Phuntumart V."/>
            <person name="Wawra S."/>
            <person name="Weide R."/>
            <person name="Win J."/>
            <person name="Young C."/>
            <person name="Zhou S."/>
            <person name="Fry W."/>
            <person name="Meyers B.C."/>
            <person name="van West P."/>
            <person name="Ristaino J."/>
            <person name="Govers F."/>
            <person name="Birch P.R."/>
            <person name="Whisson S.C."/>
            <person name="Judelson H.S."/>
            <person name="Nusbaum C."/>
        </authorList>
    </citation>
    <scope>NUCLEOTIDE SEQUENCE [LARGE SCALE GENOMIC DNA]</scope>
    <source>
        <strain evidence="2">T30-4</strain>
    </source>
</reference>
<dbReference type="VEuPathDB" id="FungiDB:PITG_08664"/>
<dbReference type="InParanoid" id="D0NCW3"/>
<evidence type="ECO:0000313" key="2">
    <source>
        <dbReference type="Proteomes" id="UP000006643"/>
    </source>
</evidence>
<dbReference type="RefSeq" id="XP_002902750.1">
    <property type="nucleotide sequence ID" value="XM_002902704.1"/>
</dbReference>
<organism evidence="1 2">
    <name type="scientific">Phytophthora infestans (strain T30-4)</name>
    <name type="common">Potato late blight agent</name>
    <dbReference type="NCBI Taxonomy" id="403677"/>
    <lineage>
        <taxon>Eukaryota</taxon>
        <taxon>Sar</taxon>
        <taxon>Stramenopiles</taxon>
        <taxon>Oomycota</taxon>
        <taxon>Peronosporomycetes</taxon>
        <taxon>Peronosporales</taxon>
        <taxon>Peronosporaceae</taxon>
        <taxon>Phytophthora</taxon>
    </lineage>
</organism>
<dbReference type="OMA" id="WICDEDG"/>
<dbReference type="GeneID" id="9461390"/>
<evidence type="ECO:0000313" key="1">
    <source>
        <dbReference type="EMBL" id="EEY55920.1"/>
    </source>
</evidence>
<dbReference type="OrthoDB" id="129583at2759"/>
<protein>
    <submittedName>
        <fullName evidence="1">Uncharacterized protein</fullName>
    </submittedName>
</protein>
<dbReference type="AlphaFoldDB" id="D0NCW3"/>
<dbReference type="Proteomes" id="UP000006643">
    <property type="component" value="Unassembled WGS sequence"/>
</dbReference>
<dbReference type="HOGENOM" id="CLU_118328_0_0_1"/>
<gene>
    <name evidence="1" type="ORF">PITG_08664</name>
</gene>
<dbReference type="EMBL" id="DS028133">
    <property type="protein sequence ID" value="EEY55920.1"/>
    <property type="molecule type" value="Genomic_DNA"/>
</dbReference>
<keyword evidence="2" id="KW-1185">Reference proteome</keyword>
<proteinExistence type="predicted"/>
<name>D0NCW3_PHYIT</name>
<sequence length="160" mass="18010">MTTDEAIFWPAFNWNANPWILDKRGNTLSRKKFDRIQSCTVEALHITRTTDTTYEFSIPVEGEAKYQQAKLRRWGLAILLSAPSIAVGAVLQVTNKLTLRHPPTLVKGFIWYILQDGRARGSRPPGTEAETTTITLEQMPNGITWIPVTSSPAETQPQEE</sequence>
<dbReference type="KEGG" id="pif:PITG_08664"/>